<dbReference type="PANTHER" id="PTHR24271:SF56">
    <property type="entry name" value="SERINE PROTEASE 58"/>
    <property type="match status" value="1"/>
</dbReference>
<dbReference type="FunFam" id="2.40.10.10:FF:000005">
    <property type="entry name" value="Serine protease 37"/>
    <property type="match status" value="1"/>
</dbReference>
<dbReference type="SUPFAM" id="SSF50494">
    <property type="entry name" value="Trypsin-like serine proteases"/>
    <property type="match status" value="1"/>
</dbReference>
<protein>
    <submittedName>
        <fullName evidence="7">Serine protease 58</fullName>
    </submittedName>
</protein>
<dbReference type="AlphaFoldDB" id="A0A0P6J1I1"/>
<evidence type="ECO:0000256" key="2">
    <source>
        <dbReference type="ARBA" id="ARBA00022525"/>
    </source>
</evidence>
<dbReference type="InterPro" id="IPR009003">
    <property type="entry name" value="Peptidase_S1_PA"/>
</dbReference>
<evidence type="ECO:0000256" key="5">
    <source>
        <dbReference type="SAM" id="SignalP"/>
    </source>
</evidence>
<keyword evidence="7" id="KW-0378">Hydrolase</keyword>
<dbReference type="EMBL" id="GEBF01006574">
    <property type="protein sequence ID" value="JAN97058.1"/>
    <property type="molecule type" value="Transcribed_RNA"/>
</dbReference>
<evidence type="ECO:0000256" key="4">
    <source>
        <dbReference type="ARBA" id="ARBA00023157"/>
    </source>
</evidence>
<dbReference type="PROSITE" id="PS50240">
    <property type="entry name" value="TRYPSIN_DOM"/>
    <property type="match status" value="1"/>
</dbReference>
<dbReference type="PROSITE" id="PS00134">
    <property type="entry name" value="TRYPSIN_HIS"/>
    <property type="match status" value="1"/>
</dbReference>
<dbReference type="GO" id="GO:0006508">
    <property type="term" value="P:proteolysis"/>
    <property type="evidence" value="ECO:0007669"/>
    <property type="project" value="UniProtKB-KW"/>
</dbReference>
<reference evidence="7" key="1">
    <citation type="submission" date="2015-10" db="EMBL/GenBank/DDBJ databases">
        <title>FRAMA: From RNA-seq data to annotated mRNA assemblies.</title>
        <authorList>
            <person name="Bens M."/>
            <person name="Sahm A."/>
            <person name="Jahn N."/>
            <person name="Morhart M."/>
            <person name="Holtze S."/>
            <person name="Hildebrandt T.B."/>
            <person name="Platzer M."/>
            <person name="Szafranski K."/>
        </authorList>
    </citation>
    <scope>NUCLEOTIDE SEQUENCE</scope>
    <source>
        <tissue evidence="7">Testis</tissue>
    </source>
</reference>
<proteinExistence type="predicted"/>
<dbReference type="GO" id="GO:0005576">
    <property type="term" value="C:extracellular region"/>
    <property type="evidence" value="ECO:0007669"/>
    <property type="project" value="UniProtKB-SubCell"/>
</dbReference>
<feature type="chain" id="PRO_5006128540" evidence="5">
    <location>
        <begin position="18"/>
        <end position="241"/>
    </location>
</feature>
<keyword evidence="4" id="KW-1015">Disulfide bond</keyword>
<comment type="subcellular location">
    <subcellularLocation>
        <location evidence="1">Secreted</location>
    </subcellularLocation>
</comment>
<organism evidence="7">
    <name type="scientific">Heterocephalus glaber</name>
    <name type="common">Naked mole rat</name>
    <dbReference type="NCBI Taxonomy" id="10181"/>
    <lineage>
        <taxon>Eukaryota</taxon>
        <taxon>Metazoa</taxon>
        <taxon>Chordata</taxon>
        <taxon>Craniata</taxon>
        <taxon>Vertebrata</taxon>
        <taxon>Euteleostomi</taxon>
        <taxon>Mammalia</taxon>
        <taxon>Eutheria</taxon>
        <taxon>Euarchontoglires</taxon>
        <taxon>Glires</taxon>
        <taxon>Rodentia</taxon>
        <taxon>Hystricomorpha</taxon>
        <taxon>Bathyergidae</taxon>
        <taxon>Heterocephalus</taxon>
    </lineage>
</organism>
<sequence>MKFSLLWAFLSLPVALAFNPDFVGDVTPPYLVYLKSDYLPCTGVLIHPLWVITAAHCNLPRAQVMLGATNPSNTSEENVQVVGYEKMIHHPQYLISSMEYDLMLIKLNKVTELNDYVKVVNLPSQAVPVNERCAVSTWAYNTCDTAKDPDMMQTVQVSVISQTECQNGYPGYKINNNMICVGIVPGRRLPCKEVSSVPAVCHGVLYGILSYADGCILRADVGIYTSIFHYIPWIKNTIQNN</sequence>
<keyword evidence="3 5" id="KW-0732">Signal</keyword>
<feature type="signal peptide" evidence="5">
    <location>
        <begin position="1"/>
        <end position="17"/>
    </location>
</feature>
<dbReference type="InterPro" id="IPR043504">
    <property type="entry name" value="Peptidase_S1_PA_chymotrypsin"/>
</dbReference>
<gene>
    <name evidence="7" type="primary">PRSS58</name>
</gene>
<evidence type="ECO:0000259" key="6">
    <source>
        <dbReference type="PROSITE" id="PS50240"/>
    </source>
</evidence>
<evidence type="ECO:0000313" key="7">
    <source>
        <dbReference type="EMBL" id="JAN97058.1"/>
    </source>
</evidence>
<dbReference type="GO" id="GO:0030141">
    <property type="term" value="C:secretory granule"/>
    <property type="evidence" value="ECO:0007669"/>
    <property type="project" value="TreeGrafter"/>
</dbReference>
<dbReference type="InterPro" id="IPR001314">
    <property type="entry name" value="Peptidase_S1A"/>
</dbReference>
<dbReference type="PRINTS" id="PR00722">
    <property type="entry name" value="CHYMOTRYPSIN"/>
</dbReference>
<keyword evidence="2" id="KW-0964">Secreted</keyword>
<dbReference type="GO" id="GO:2000243">
    <property type="term" value="P:positive regulation of reproductive process"/>
    <property type="evidence" value="ECO:0007669"/>
    <property type="project" value="UniProtKB-ARBA"/>
</dbReference>
<dbReference type="Pfam" id="PF00089">
    <property type="entry name" value="Trypsin"/>
    <property type="match status" value="1"/>
</dbReference>
<evidence type="ECO:0000256" key="3">
    <source>
        <dbReference type="ARBA" id="ARBA00022729"/>
    </source>
</evidence>
<dbReference type="InterPro" id="IPR001254">
    <property type="entry name" value="Trypsin_dom"/>
</dbReference>
<dbReference type="Gene3D" id="2.40.10.10">
    <property type="entry name" value="Trypsin-like serine proteases"/>
    <property type="match status" value="2"/>
</dbReference>
<evidence type="ECO:0000256" key="1">
    <source>
        <dbReference type="ARBA" id="ARBA00004613"/>
    </source>
</evidence>
<dbReference type="GO" id="GO:0004252">
    <property type="term" value="F:serine-type endopeptidase activity"/>
    <property type="evidence" value="ECO:0007669"/>
    <property type="project" value="InterPro"/>
</dbReference>
<name>A0A0P6J1I1_HETGA</name>
<accession>A0A0P6J1I1</accession>
<dbReference type="InterPro" id="IPR018114">
    <property type="entry name" value="TRYPSIN_HIS"/>
</dbReference>
<dbReference type="PANTHER" id="PTHR24271">
    <property type="entry name" value="KALLIKREIN-RELATED"/>
    <property type="match status" value="1"/>
</dbReference>
<dbReference type="FunFam" id="2.40.10.10:FF:000049">
    <property type="entry name" value="probable inactive serine protease 37"/>
    <property type="match status" value="1"/>
</dbReference>
<keyword evidence="7" id="KW-0645">Protease</keyword>
<dbReference type="CDD" id="cd00190">
    <property type="entry name" value="Tryp_SPc"/>
    <property type="match status" value="1"/>
</dbReference>
<feature type="domain" description="Peptidase S1" evidence="6">
    <location>
        <begin position="29"/>
        <end position="239"/>
    </location>
</feature>
<dbReference type="SMART" id="SM00020">
    <property type="entry name" value="Tryp_SPc"/>
    <property type="match status" value="1"/>
</dbReference>